<keyword evidence="7" id="KW-0862">Zinc</keyword>
<dbReference type="GO" id="GO:0000785">
    <property type="term" value="C:chromatin"/>
    <property type="evidence" value="ECO:0007669"/>
    <property type="project" value="TreeGrafter"/>
</dbReference>
<evidence type="ECO:0000256" key="10">
    <source>
        <dbReference type="ARBA" id="ARBA00023159"/>
    </source>
</evidence>
<dbReference type="InterPro" id="IPR013087">
    <property type="entry name" value="Znf_C2H2_type"/>
</dbReference>
<name>A0A8C2XU49_CAPHI</name>
<keyword evidence="9" id="KW-0238">DNA-binding</keyword>
<evidence type="ECO:0000256" key="6">
    <source>
        <dbReference type="ARBA" id="ARBA00022771"/>
    </source>
</evidence>
<evidence type="ECO:0000256" key="12">
    <source>
        <dbReference type="ARBA" id="ARBA00023242"/>
    </source>
</evidence>
<feature type="compositionally biased region" description="Low complexity" evidence="14">
    <location>
        <begin position="124"/>
        <end position="136"/>
    </location>
</feature>
<organism evidence="16">
    <name type="scientific">Capra hircus</name>
    <name type="common">Goat</name>
    <dbReference type="NCBI Taxonomy" id="9925"/>
    <lineage>
        <taxon>Eukaryota</taxon>
        <taxon>Metazoa</taxon>
        <taxon>Chordata</taxon>
        <taxon>Craniata</taxon>
        <taxon>Vertebrata</taxon>
        <taxon>Euteleostomi</taxon>
        <taxon>Mammalia</taxon>
        <taxon>Eutheria</taxon>
        <taxon>Laurasiatheria</taxon>
        <taxon>Artiodactyla</taxon>
        <taxon>Ruminantia</taxon>
        <taxon>Pecora</taxon>
        <taxon>Bovidae</taxon>
        <taxon>Caprinae</taxon>
        <taxon>Capra</taxon>
    </lineage>
</organism>
<reference evidence="16" key="2">
    <citation type="submission" date="2025-08" db="UniProtKB">
        <authorList>
            <consortium name="Ensembl"/>
        </authorList>
    </citation>
    <scope>IDENTIFICATION</scope>
</reference>
<keyword evidence="3" id="KW-0678">Repressor</keyword>
<feature type="compositionally biased region" description="Gly residues" evidence="14">
    <location>
        <begin position="243"/>
        <end position="256"/>
    </location>
</feature>
<dbReference type="PANTHER" id="PTHR14003:SF19">
    <property type="entry name" value="YY2 TRANSCRIPTION FACTOR"/>
    <property type="match status" value="1"/>
</dbReference>
<proteinExistence type="inferred from homology"/>
<feature type="domain" description="C2H2-type" evidence="15">
    <location>
        <begin position="373"/>
        <end position="397"/>
    </location>
</feature>
<evidence type="ECO:0000256" key="1">
    <source>
        <dbReference type="ARBA" id="ARBA00004123"/>
    </source>
</evidence>
<evidence type="ECO:0000256" key="14">
    <source>
        <dbReference type="SAM" id="MobiDB-lite"/>
    </source>
</evidence>
<comment type="similarity">
    <text evidence="2">Belongs to the YY transcription factor family.</text>
</comment>
<keyword evidence="6 13" id="KW-0863">Zinc-finger</keyword>
<evidence type="ECO:0000256" key="2">
    <source>
        <dbReference type="ARBA" id="ARBA00006232"/>
    </source>
</evidence>
<evidence type="ECO:0000256" key="8">
    <source>
        <dbReference type="ARBA" id="ARBA00023015"/>
    </source>
</evidence>
<feature type="compositionally biased region" description="Pro residues" evidence="14">
    <location>
        <begin position="141"/>
        <end position="154"/>
    </location>
</feature>
<evidence type="ECO:0000256" key="9">
    <source>
        <dbReference type="ARBA" id="ARBA00023125"/>
    </source>
</evidence>
<evidence type="ECO:0000256" key="11">
    <source>
        <dbReference type="ARBA" id="ARBA00023163"/>
    </source>
</evidence>
<feature type="domain" description="C2H2-type" evidence="15">
    <location>
        <begin position="402"/>
        <end position="429"/>
    </location>
</feature>
<evidence type="ECO:0000256" key="4">
    <source>
        <dbReference type="ARBA" id="ARBA00022723"/>
    </source>
</evidence>
<reference evidence="16" key="1">
    <citation type="submission" date="2019-03" db="EMBL/GenBank/DDBJ databases">
        <title>Genome sequencing and reference-guided assembly of Black Bengal Goat (Capra hircus).</title>
        <authorList>
            <person name="Siddiki A.Z."/>
            <person name="Baten A."/>
            <person name="Billah M."/>
            <person name="Alam M.A.U."/>
            <person name="Shawrob K.S.M."/>
            <person name="Saha S."/>
            <person name="Chowdhury M."/>
            <person name="Rahman A.H."/>
            <person name="Stear M."/>
            <person name="Miah G."/>
            <person name="Das G.B."/>
            <person name="Hossain M.M."/>
            <person name="Kumkum M."/>
            <person name="Islam M.S."/>
            <person name="Mollah A.M."/>
            <person name="Ahsan A."/>
            <person name="Tusar F."/>
            <person name="Khan M.K.I."/>
        </authorList>
    </citation>
    <scope>NUCLEOTIDE SEQUENCE [LARGE SCALE GENOMIC DNA]</scope>
</reference>
<dbReference type="PANTHER" id="PTHR14003">
    <property type="entry name" value="TRANSCRIPTIONAL REPRESSOR PROTEIN YY"/>
    <property type="match status" value="1"/>
</dbReference>
<feature type="region of interest" description="Disordered" evidence="14">
    <location>
        <begin position="121"/>
        <end position="257"/>
    </location>
</feature>
<sequence>MAESGEVVKPPGGPAREAEFAPSPAERRNGLLEEATAASMTSRTKTNPCAEFVSPGPWLTQPSLPPWHGLWVSSPLPGFADPCSVHLSATGRDLERFTQESAQGLAVVDGRPRAHVLHLLQKESPGLASRLPLPSSRRPRGPPPPPPSPPPPPPAHDRSAAARHRRPDPGAPPPGGDPGADARGGGGRRRLGRAARRGRLRGPDPHPGARAGRRRRRLHRADAGHRGGGRVKKGGGKKSGKKGYLGGGAGAAGGADAGNKKWEQKQVQIKTLEGEFSVTMWSSDEKKDIDHETVVEEQIIGENSPPDYSEYMTGKKLPPGGIPGIDLSDPKQLAEFARIEKSWRPWGVLVSPCLPESRMKPRKIKEDDAPRTIACPHKGCTKMFRDNSAMRKHLHTHGPRVHVCAECGKAFVESSKLKRHQLVHTGEKPFQCTFEGCGKRFSLDFNLRTHVRIHTGDRPYVCPFDGCNKKFAQSTNLKSHILTHAKAKNNQ</sequence>
<accession>A0A8C2XU49</accession>
<dbReference type="GO" id="GO:0005667">
    <property type="term" value="C:transcription regulator complex"/>
    <property type="evidence" value="ECO:0007669"/>
    <property type="project" value="TreeGrafter"/>
</dbReference>
<dbReference type="FunFam" id="3.30.160.60:FF:000163">
    <property type="entry name" value="transcriptional repressor protein YY1"/>
    <property type="match status" value="1"/>
</dbReference>
<keyword evidence="5" id="KW-0677">Repeat</keyword>
<dbReference type="PROSITE" id="PS00028">
    <property type="entry name" value="ZINC_FINGER_C2H2_1"/>
    <property type="match status" value="3"/>
</dbReference>
<dbReference type="Pfam" id="PF00096">
    <property type="entry name" value="zf-C2H2"/>
    <property type="match status" value="4"/>
</dbReference>
<feature type="domain" description="C2H2-type" evidence="15">
    <location>
        <begin position="460"/>
        <end position="489"/>
    </location>
</feature>
<dbReference type="InterPro" id="IPR036236">
    <property type="entry name" value="Znf_C2H2_sf"/>
</dbReference>
<evidence type="ECO:0000256" key="7">
    <source>
        <dbReference type="ARBA" id="ARBA00022833"/>
    </source>
</evidence>
<dbReference type="SUPFAM" id="SSF57667">
    <property type="entry name" value="beta-beta-alpha zinc fingers"/>
    <property type="match status" value="3"/>
</dbReference>
<dbReference type="FunFam" id="3.30.160.60:FF:000104">
    <property type="entry name" value="Transcriptional repressor protein YY1"/>
    <property type="match status" value="1"/>
</dbReference>
<feature type="domain" description="C2H2-type" evidence="15">
    <location>
        <begin position="430"/>
        <end position="459"/>
    </location>
</feature>
<keyword evidence="4" id="KW-0479">Metal-binding</keyword>
<feature type="compositionally biased region" description="Basic residues" evidence="14">
    <location>
        <begin position="186"/>
        <end position="200"/>
    </location>
</feature>
<dbReference type="GO" id="GO:0000981">
    <property type="term" value="F:DNA-binding transcription factor activity, RNA polymerase II-specific"/>
    <property type="evidence" value="ECO:0007669"/>
    <property type="project" value="TreeGrafter"/>
</dbReference>
<dbReference type="PROSITE" id="PS50157">
    <property type="entry name" value="ZINC_FINGER_C2H2_2"/>
    <property type="match status" value="4"/>
</dbReference>
<evidence type="ECO:0000256" key="5">
    <source>
        <dbReference type="ARBA" id="ARBA00022737"/>
    </source>
</evidence>
<feature type="compositionally biased region" description="Basic residues" evidence="14">
    <location>
        <begin position="227"/>
        <end position="241"/>
    </location>
</feature>
<feature type="region of interest" description="Disordered" evidence="14">
    <location>
        <begin position="1"/>
        <end position="30"/>
    </location>
</feature>
<comment type="subcellular location">
    <subcellularLocation>
        <location evidence="1">Nucleus</location>
    </subcellularLocation>
</comment>
<evidence type="ECO:0000256" key="13">
    <source>
        <dbReference type="PROSITE-ProRule" id="PRU00042"/>
    </source>
</evidence>
<dbReference type="Ensembl" id="ENSCHIT00010034176.1">
    <property type="protein sequence ID" value="ENSCHIP00010024105.1"/>
    <property type="gene ID" value="ENSCHIG00010018004.1"/>
</dbReference>
<protein>
    <recommendedName>
        <fullName evidence="15">C2H2-type domain-containing protein</fullName>
    </recommendedName>
</protein>
<dbReference type="FunFam" id="3.30.160.60:FF:000174">
    <property type="entry name" value="Transcriptional repressor protein YY1"/>
    <property type="match status" value="1"/>
</dbReference>
<keyword evidence="10" id="KW-0010">Activator</keyword>
<keyword evidence="11" id="KW-0804">Transcription</keyword>
<dbReference type="GO" id="GO:0000978">
    <property type="term" value="F:RNA polymerase II cis-regulatory region sequence-specific DNA binding"/>
    <property type="evidence" value="ECO:0007669"/>
    <property type="project" value="TreeGrafter"/>
</dbReference>
<dbReference type="SUPFAM" id="SSF101447">
    <property type="entry name" value="Formin homology 2 domain (FH2 domain)"/>
    <property type="match status" value="1"/>
</dbReference>
<dbReference type="FunFam" id="3.30.160.60:FF:000109">
    <property type="entry name" value="Transcriptional repressor protein YY1"/>
    <property type="match status" value="1"/>
</dbReference>
<keyword evidence="12" id="KW-0539">Nucleus</keyword>
<dbReference type="GO" id="GO:0008270">
    <property type="term" value="F:zinc ion binding"/>
    <property type="evidence" value="ECO:0007669"/>
    <property type="project" value="UniProtKB-KW"/>
</dbReference>
<keyword evidence="8" id="KW-0805">Transcription regulation</keyword>
<evidence type="ECO:0000259" key="15">
    <source>
        <dbReference type="PROSITE" id="PS50157"/>
    </source>
</evidence>
<dbReference type="SMART" id="SM00355">
    <property type="entry name" value="ZnF_C2H2"/>
    <property type="match status" value="4"/>
</dbReference>
<evidence type="ECO:0000256" key="3">
    <source>
        <dbReference type="ARBA" id="ARBA00022491"/>
    </source>
</evidence>
<dbReference type="AlphaFoldDB" id="A0A8C2XU49"/>
<dbReference type="Gene3D" id="3.30.160.60">
    <property type="entry name" value="Classic Zinc Finger"/>
    <property type="match status" value="4"/>
</dbReference>
<dbReference type="GO" id="GO:0031519">
    <property type="term" value="C:PcG protein complex"/>
    <property type="evidence" value="ECO:0007669"/>
    <property type="project" value="TreeGrafter"/>
</dbReference>
<evidence type="ECO:0000313" key="16">
    <source>
        <dbReference type="Ensembl" id="ENSCHIP00010024105.1"/>
    </source>
</evidence>